<sequence length="131" mass="13996">MMKKETLMCAVQVVVTVGLRVAQCVELDMESSNNEITCDGFDRTDTMRWDYTDGGSNTGSFTCLASGSCTDIALFTATRGVASSSSTVTPRADIDRFKTVYGAMTLTCSIVDSLTGTVTSSVSCQIDVVRE</sequence>
<dbReference type="Proteomes" id="UP001374579">
    <property type="component" value="Unassembled WGS sequence"/>
</dbReference>
<reference evidence="2 3" key="1">
    <citation type="submission" date="2024-02" db="EMBL/GenBank/DDBJ databases">
        <title>Chromosome-scale genome assembly of the rough periwinkle Littorina saxatilis.</title>
        <authorList>
            <person name="De Jode A."/>
            <person name="Faria R."/>
            <person name="Formenti G."/>
            <person name="Sims Y."/>
            <person name="Smith T.P."/>
            <person name="Tracey A."/>
            <person name="Wood J.M.D."/>
            <person name="Zagrodzka Z.B."/>
            <person name="Johannesson K."/>
            <person name="Butlin R.K."/>
            <person name="Leder E.H."/>
        </authorList>
    </citation>
    <scope>NUCLEOTIDE SEQUENCE [LARGE SCALE GENOMIC DNA]</scope>
    <source>
        <strain evidence="2">Snail1</strain>
        <tissue evidence="2">Muscle</tissue>
    </source>
</reference>
<dbReference type="AlphaFoldDB" id="A0AAN9BHX2"/>
<feature type="chain" id="PRO_5042927914" evidence="1">
    <location>
        <begin position="25"/>
        <end position="131"/>
    </location>
</feature>
<accession>A0AAN9BHX2</accession>
<keyword evidence="3" id="KW-1185">Reference proteome</keyword>
<proteinExistence type="predicted"/>
<name>A0AAN9BHX2_9CAEN</name>
<evidence type="ECO:0000256" key="1">
    <source>
        <dbReference type="SAM" id="SignalP"/>
    </source>
</evidence>
<comment type="caution">
    <text evidence="2">The sequence shown here is derived from an EMBL/GenBank/DDBJ whole genome shotgun (WGS) entry which is preliminary data.</text>
</comment>
<dbReference type="EMBL" id="JBAMIC010000007">
    <property type="protein sequence ID" value="KAK7105494.1"/>
    <property type="molecule type" value="Genomic_DNA"/>
</dbReference>
<protein>
    <submittedName>
        <fullName evidence="2">Uncharacterized protein</fullName>
    </submittedName>
</protein>
<evidence type="ECO:0000313" key="3">
    <source>
        <dbReference type="Proteomes" id="UP001374579"/>
    </source>
</evidence>
<gene>
    <name evidence="2" type="ORF">V1264_016861</name>
</gene>
<organism evidence="2 3">
    <name type="scientific">Littorina saxatilis</name>
    <dbReference type="NCBI Taxonomy" id="31220"/>
    <lineage>
        <taxon>Eukaryota</taxon>
        <taxon>Metazoa</taxon>
        <taxon>Spiralia</taxon>
        <taxon>Lophotrochozoa</taxon>
        <taxon>Mollusca</taxon>
        <taxon>Gastropoda</taxon>
        <taxon>Caenogastropoda</taxon>
        <taxon>Littorinimorpha</taxon>
        <taxon>Littorinoidea</taxon>
        <taxon>Littorinidae</taxon>
        <taxon>Littorina</taxon>
    </lineage>
</organism>
<feature type="signal peptide" evidence="1">
    <location>
        <begin position="1"/>
        <end position="24"/>
    </location>
</feature>
<keyword evidence="1" id="KW-0732">Signal</keyword>
<evidence type="ECO:0000313" key="2">
    <source>
        <dbReference type="EMBL" id="KAK7105494.1"/>
    </source>
</evidence>